<dbReference type="GO" id="GO:0043190">
    <property type="term" value="C:ATP-binding cassette (ABC) transporter complex"/>
    <property type="evidence" value="ECO:0007669"/>
    <property type="project" value="InterPro"/>
</dbReference>
<dbReference type="GO" id="GO:0015418">
    <property type="term" value="F:ABC-type quaternary ammonium compound transporting activity"/>
    <property type="evidence" value="ECO:0007669"/>
    <property type="project" value="UniProtKB-EC"/>
</dbReference>
<dbReference type="OrthoDB" id="9790614at2"/>
<sequence length="366" mass="41366">MTTAISDVEIKGAIKKFGSNIVLNSIDLEVRQGELLTLLGPSGCGKSTTLNLIAGFLEADQGDVFIKGKKVTKVPPYKRDLGMVFQTYSLFPHMTVYDNLSFGLKLRKISKSEQKKKIDRVLELVKLSGLEHRYPRELSGGQRQRVAIARALVVEPELLLLDEPLSNLDAKLRHELRLEIKRLQKEIGVTTIFVTHDQEEALSLSDRVVVMNAGKIEQISTPTSIYKHPKTEFVFQFIGKSNSFEGIVTSTDQKRIMVQAGQEVTSVSWDNVIGENRTFQKGDEVKLYIRPENIHISESQEAVDGYELHPAKITQLNYLGTSWEIDVAFMGKSLQILTNEYRSSWKEGSEVFVGWKPQELKIIRKE</sequence>
<protein>
    <recommendedName>
        <fullName evidence="7">Carnitine transport ATP-binding protein OpuCA</fullName>
        <ecNumber evidence="6">7.6.2.9</ecNumber>
    </recommendedName>
</protein>
<evidence type="ECO:0000256" key="3">
    <source>
        <dbReference type="ARBA" id="ARBA00022840"/>
    </source>
</evidence>
<evidence type="ECO:0000256" key="2">
    <source>
        <dbReference type="ARBA" id="ARBA00022741"/>
    </source>
</evidence>
<dbReference type="EC" id="7.6.2.9" evidence="6"/>
<dbReference type="PANTHER" id="PTHR42781">
    <property type="entry name" value="SPERMIDINE/PUTRESCINE IMPORT ATP-BINDING PROTEIN POTA"/>
    <property type="match status" value="1"/>
</dbReference>
<dbReference type="InterPro" id="IPR003593">
    <property type="entry name" value="AAA+_ATPase"/>
</dbReference>
<dbReference type="Gene3D" id="3.40.50.300">
    <property type="entry name" value="P-loop containing nucleotide triphosphate hydrolases"/>
    <property type="match status" value="1"/>
</dbReference>
<keyword evidence="10" id="KW-1185">Reference proteome</keyword>
<evidence type="ECO:0000313" key="9">
    <source>
        <dbReference type="EMBL" id="ASV67927.1"/>
    </source>
</evidence>
<comment type="subunit">
    <text evidence="5">The complex is composed of two ATP-binding proteins (OpuCA), two transmembrane proteins (OpuCB and OpuCD) and a solute-binding protein (OpuCC).</text>
</comment>
<dbReference type="GO" id="GO:0005524">
    <property type="term" value="F:ATP binding"/>
    <property type="evidence" value="ECO:0007669"/>
    <property type="project" value="UniProtKB-KW"/>
</dbReference>
<accession>A0A248TI82</accession>
<dbReference type="GO" id="GO:0016887">
    <property type="term" value="F:ATP hydrolysis activity"/>
    <property type="evidence" value="ECO:0007669"/>
    <property type="project" value="InterPro"/>
</dbReference>
<dbReference type="FunFam" id="3.40.50.300:FF:000425">
    <property type="entry name" value="Probable ABC transporter, ATP-binding subunit"/>
    <property type="match status" value="1"/>
</dbReference>
<dbReference type="KEGG" id="bko:CKF48_11775"/>
<dbReference type="InterPro" id="IPR050093">
    <property type="entry name" value="ABC_SmlMolc_Importer"/>
</dbReference>
<evidence type="ECO:0000256" key="4">
    <source>
        <dbReference type="ARBA" id="ARBA00052482"/>
    </source>
</evidence>
<evidence type="ECO:0000313" key="10">
    <source>
        <dbReference type="Proteomes" id="UP000215137"/>
    </source>
</evidence>
<gene>
    <name evidence="9" type="ORF">CKF48_11775</name>
</gene>
<evidence type="ECO:0000256" key="1">
    <source>
        <dbReference type="ARBA" id="ARBA00022448"/>
    </source>
</evidence>
<dbReference type="AlphaFoldDB" id="A0A248TI82"/>
<organism evidence="9 10">
    <name type="scientific">Cytobacillus kochii</name>
    <dbReference type="NCBI Taxonomy" id="859143"/>
    <lineage>
        <taxon>Bacteria</taxon>
        <taxon>Bacillati</taxon>
        <taxon>Bacillota</taxon>
        <taxon>Bacilli</taxon>
        <taxon>Bacillales</taxon>
        <taxon>Bacillaceae</taxon>
        <taxon>Cytobacillus</taxon>
    </lineage>
</organism>
<keyword evidence="2" id="KW-0547">Nucleotide-binding</keyword>
<dbReference type="Proteomes" id="UP000215137">
    <property type="component" value="Chromosome"/>
</dbReference>
<dbReference type="PROSITE" id="PS50893">
    <property type="entry name" value="ABC_TRANSPORTER_2"/>
    <property type="match status" value="1"/>
</dbReference>
<dbReference type="SMART" id="SM00382">
    <property type="entry name" value="AAA"/>
    <property type="match status" value="1"/>
</dbReference>
<dbReference type="InterPro" id="IPR013611">
    <property type="entry name" value="Transp-assoc_OB_typ2"/>
</dbReference>
<dbReference type="Gene3D" id="2.40.50.100">
    <property type="match status" value="1"/>
</dbReference>
<proteinExistence type="predicted"/>
<dbReference type="InterPro" id="IPR027417">
    <property type="entry name" value="P-loop_NTPase"/>
</dbReference>
<name>A0A248TI82_9BACI</name>
<comment type="catalytic activity">
    <reaction evidence="4">
        <text>a quaternary ammonium(out) + ATP + H2O = a quaternary ammonium(in) + ADP + phosphate + H(+)</text>
        <dbReference type="Rhea" id="RHEA:11036"/>
        <dbReference type="ChEBI" id="CHEBI:15377"/>
        <dbReference type="ChEBI" id="CHEBI:15378"/>
        <dbReference type="ChEBI" id="CHEBI:30616"/>
        <dbReference type="ChEBI" id="CHEBI:35267"/>
        <dbReference type="ChEBI" id="CHEBI:43474"/>
        <dbReference type="ChEBI" id="CHEBI:456216"/>
        <dbReference type="EC" id="7.6.2.9"/>
    </reaction>
</comment>
<evidence type="ECO:0000256" key="6">
    <source>
        <dbReference type="ARBA" id="ARBA00066388"/>
    </source>
</evidence>
<dbReference type="InterPro" id="IPR003439">
    <property type="entry name" value="ABC_transporter-like_ATP-bd"/>
</dbReference>
<dbReference type="RefSeq" id="WP_095371496.1">
    <property type="nucleotide sequence ID" value="NZ_CP022983.1"/>
</dbReference>
<dbReference type="InterPro" id="IPR008995">
    <property type="entry name" value="Mo/tungstate-bd_C_term_dom"/>
</dbReference>
<reference evidence="9 10" key="1">
    <citation type="submission" date="2017-08" db="EMBL/GenBank/DDBJ databases">
        <title>Complete Genome Sequence of Bacillus kochii Oregon-R-modENCODE STRAIN BDGP4, isolated from Drosophila melanogaster gut.</title>
        <authorList>
            <person name="Wan K.H."/>
            <person name="Yu C."/>
            <person name="Park S."/>
            <person name="Hammonds A.S."/>
            <person name="Booth B.W."/>
            <person name="Celniker S.E."/>
        </authorList>
    </citation>
    <scope>NUCLEOTIDE SEQUENCE [LARGE SCALE GENOMIC DNA]</scope>
    <source>
        <strain evidence="9 10">BDGP4</strain>
    </source>
</reference>
<dbReference type="InterPro" id="IPR017871">
    <property type="entry name" value="ABC_transporter-like_CS"/>
</dbReference>
<dbReference type="EMBL" id="CP022983">
    <property type="protein sequence ID" value="ASV67927.1"/>
    <property type="molecule type" value="Genomic_DNA"/>
</dbReference>
<dbReference type="SUPFAM" id="SSF52540">
    <property type="entry name" value="P-loop containing nucleoside triphosphate hydrolases"/>
    <property type="match status" value="1"/>
</dbReference>
<dbReference type="Pfam" id="PF08402">
    <property type="entry name" value="TOBE_2"/>
    <property type="match status" value="1"/>
</dbReference>
<evidence type="ECO:0000256" key="7">
    <source>
        <dbReference type="ARBA" id="ARBA00070305"/>
    </source>
</evidence>
<dbReference type="PANTHER" id="PTHR42781:SF4">
    <property type="entry name" value="SPERMIDINE_PUTRESCINE IMPORT ATP-BINDING PROTEIN POTA"/>
    <property type="match status" value="1"/>
</dbReference>
<feature type="domain" description="ABC transporter" evidence="8">
    <location>
        <begin position="8"/>
        <end position="238"/>
    </location>
</feature>
<dbReference type="SUPFAM" id="SSF50331">
    <property type="entry name" value="MOP-like"/>
    <property type="match status" value="1"/>
</dbReference>
<dbReference type="PROSITE" id="PS00211">
    <property type="entry name" value="ABC_TRANSPORTER_1"/>
    <property type="match status" value="1"/>
</dbReference>
<evidence type="ECO:0000259" key="8">
    <source>
        <dbReference type="PROSITE" id="PS50893"/>
    </source>
</evidence>
<keyword evidence="1" id="KW-0813">Transport</keyword>
<keyword evidence="3 9" id="KW-0067">ATP-binding</keyword>
<evidence type="ECO:0000256" key="5">
    <source>
        <dbReference type="ARBA" id="ARBA00063934"/>
    </source>
</evidence>
<dbReference type="Pfam" id="PF00005">
    <property type="entry name" value="ABC_tran"/>
    <property type="match status" value="1"/>
</dbReference>